<proteinExistence type="predicted"/>
<dbReference type="Proteomes" id="UP000198646">
    <property type="component" value="Unassembled WGS sequence"/>
</dbReference>
<protein>
    <submittedName>
        <fullName evidence="2">Uncharacterized protein</fullName>
    </submittedName>
</protein>
<gene>
    <name evidence="2" type="ORF">SAMN04488512_12831</name>
</gene>
<sequence>MALRAMPSSSAFQSAETTDENLNIEPAPTCRAKEMLAEQGF</sequence>
<evidence type="ECO:0000313" key="2">
    <source>
        <dbReference type="EMBL" id="SDP69598.1"/>
    </source>
</evidence>
<comment type="caution">
    <text evidence="2">The sequence shown here is derived from an EMBL/GenBank/DDBJ whole genome shotgun (WGS) entry which is preliminary data.</text>
</comment>
<reference evidence="2 3" key="1">
    <citation type="submission" date="2016-10" db="EMBL/GenBank/DDBJ databases">
        <authorList>
            <person name="Varghese N."/>
            <person name="Submissions S."/>
        </authorList>
    </citation>
    <scope>NUCLEOTIDE SEQUENCE [LARGE SCALE GENOMIC DNA]</scope>
    <source>
        <strain evidence="2 3">DSM 17584</strain>
    </source>
</reference>
<name>A0ABY0SWD2_9RHOB</name>
<accession>A0ABY0SWD2</accession>
<evidence type="ECO:0000313" key="3">
    <source>
        <dbReference type="Proteomes" id="UP000198646"/>
    </source>
</evidence>
<feature type="region of interest" description="Disordered" evidence="1">
    <location>
        <begin position="1"/>
        <end position="29"/>
    </location>
</feature>
<evidence type="ECO:0000256" key="1">
    <source>
        <dbReference type="SAM" id="MobiDB-lite"/>
    </source>
</evidence>
<dbReference type="EMBL" id="FNJD01000028">
    <property type="protein sequence ID" value="SDP69598.1"/>
    <property type="molecule type" value="Genomic_DNA"/>
</dbReference>
<keyword evidence="3" id="KW-1185">Reference proteome</keyword>
<organism evidence="2 3">
    <name type="scientific">Sulfitobacter litoralis</name>
    <dbReference type="NCBI Taxonomy" id="335975"/>
    <lineage>
        <taxon>Bacteria</taxon>
        <taxon>Pseudomonadati</taxon>
        <taxon>Pseudomonadota</taxon>
        <taxon>Alphaproteobacteria</taxon>
        <taxon>Rhodobacterales</taxon>
        <taxon>Roseobacteraceae</taxon>
        <taxon>Sulfitobacter</taxon>
    </lineage>
</organism>
<feature type="compositionally biased region" description="Polar residues" evidence="1">
    <location>
        <begin position="7"/>
        <end position="16"/>
    </location>
</feature>